<dbReference type="AlphaFoldDB" id="A0A495JV11"/>
<evidence type="ECO:0000313" key="2">
    <source>
        <dbReference type="EMBL" id="RKR92856.1"/>
    </source>
</evidence>
<comment type="caution">
    <text evidence="2">The sequence shown here is derived from an EMBL/GenBank/DDBJ whole genome shotgun (WGS) entry which is preliminary data.</text>
</comment>
<proteinExistence type="predicted"/>
<keyword evidence="1" id="KW-1133">Transmembrane helix</keyword>
<dbReference type="Proteomes" id="UP000277671">
    <property type="component" value="Unassembled WGS sequence"/>
</dbReference>
<keyword evidence="3" id="KW-1185">Reference proteome</keyword>
<evidence type="ECO:0000313" key="3">
    <source>
        <dbReference type="Proteomes" id="UP000277671"/>
    </source>
</evidence>
<sequence>MRAFAAPPAGDAWATGVVFAFLFAVIGFAVWATIDQAKEYRRAHREDDDRFGPVLKPARELADQWAAESSTTAWRVRSGNDVARHARRLTLRERFADLVRLVLPMRPQAAPRALHRQPAEQPVEHPVWTFASVPAPAGSLMRPPPVVLEAVSVPPPLRTDEEIDAWRRDLSRWAADPDHTGPMRAVRVDEGLAA</sequence>
<reference evidence="2 3" key="1">
    <citation type="submission" date="2018-10" db="EMBL/GenBank/DDBJ databases">
        <title>Sequencing the genomes of 1000 actinobacteria strains.</title>
        <authorList>
            <person name="Klenk H.-P."/>
        </authorList>
    </citation>
    <scope>NUCLEOTIDE SEQUENCE [LARGE SCALE GENOMIC DNA]</scope>
    <source>
        <strain evidence="2 3">DSM 45175</strain>
    </source>
</reference>
<keyword evidence="1" id="KW-0812">Transmembrane</keyword>
<evidence type="ECO:0000256" key="1">
    <source>
        <dbReference type="SAM" id="Phobius"/>
    </source>
</evidence>
<gene>
    <name evidence="2" type="ORF">BDK92_7338</name>
</gene>
<dbReference type="EMBL" id="RBKT01000001">
    <property type="protein sequence ID" value="RKR92856.1"/>
    <property type="molecule type" value="Genomic_DNA"/>
</dbReference>
<protein>
    <submittedName>
        <fullName evidence="2">Uncharacterized protein</fullName>
    </submittedName>
</protein>
<accession>A0A495JV11</accession>
<organism evidence="2 3">
    <name type="scientific">Micromonospora pisi</name>
    <dbReference type="NCBI Taxonomy" id="589240"/>
    <lineage>
        <taxon>Bacteria</taxon>
        <taxon>Bacillati</taxon>
        <taxon>Actinomycetota</taxon>
        <taxon>Actinomycetes</taxon>
        <taxon>Micromonosporales</taxon>
        <taxon>Micromonosporaceae</taxon>
        <taxon>Micromonospora</taxon>
    </lineage>
</organism>
<keyword evidence="1" id="KW-0472">Membrane</keyword>
<name>A0A495JV11_9ACTN</name>
<feature type="transmembrane region" description="Helical" evidence="1">
    <location>
        <begin position="12"/>
        <end position="34"/>
    </location>
</feature>